<sequence>MMQQVFSRGMDQKSFIHLCCTQLERMVWGEGGYTPLGEYGGVGVVVVMVGAAATLLGHSMGLLPVGVVGPEAG</sequence>
<evidence type="ECO:0000313" key="1">
    <source>
        <dbReference type="EMBL" id="MPC49093.1"/>
    </source>
</evidence>
<name>A0A5B7FVV0_PORTR</name>
<proteinExistence type="predicted"/>
<comment type="caution">
    <text evidence="1">The sequence shown here is derived from an EMBL/GenBank/DDBJ whole genome shotgun (WGS) entry which is preliminary data.</text>
</comment>
<keyword evidence="2" id="KW-1185">Reference proteome</keyword>
<reference evidence="1 2" key="1">
    <citation type="submission" date="2019-05" db="EMBL/GenBank/DDBJ databases">
        <title>Another draft genome of Portunus trituberculatus and its Hox gene families provides insights of decapod evolution.</title>
        <authorList>
            <person name="Jeong J.-H."/>
            <person name="Song I."/>
            <person name="Kim S."/>
            <person name="Choi T."/>
            <person name="Kim D."/>
            <person name="Ryu S."/>
            <person name="Kim W."/>
        </authorList>
    </citation>
    <scope>NUCLEOTIDE SEQUENCE [LARGE SCALE GENOMIC DNA]</scope>
    <source>
        <tissue evidence="1">Muscle</tissue>
    </source>
</reference>
<dbReference type="EMBL" id="VSRR010008666">
    <property type="protein sequence ID" value="MPC49093.1"/>
    <property type="molecule type" value="Genomic_DNA"/>
</dbReference>
<gene>
    <name evidence="1" type="ORF">E2C01_042886</name>
</gene>
<accession>A0A5B7FVV0</accession>
<evidence type="ECO:0000313" key="2">
    <source>
        <dbReference type="Proteomes" id="UP000324222"/>
    </source>
</evidence>
<protein>
    <submittedName>
        <fullName evidence="1">Uncharacterized protein</fullName>
    </submittedName>
</protein>
<dbReference type="Proteomes" id="UP000324222">
    <property type="component" value="Unassembled WGS sequence"/>
</dbReference>
<dbReference type="AlphaFoldDB" id="A0A5B7FVV0"/>
<organism evidence="1 2">
    <name type="scientific">Portunus trituberculatus</name>
    <name type="common">Swimming crab</name>
    <name type="synonym">Neptunus trituberculatus</name>
    <dbReference type="NCBI Taxonomy" id="210409"/>
    <lineage>
        <taxon>Eukaryota</taxon>
        <taxon>Metazoa</taxon>
        <taxon>Ecdysozoa</taxon>
        <taxon>Arthropoda</taxon>
        <taxon>Crustacea</taxon>
        <taxon>Multicrustacea</taxon>
        <taxon>Malacostraca</taxon>
        <taxon>Eumalacostraca</taxon>
        <taxon>Eucarida</taxon>
        <taxon>Decapoda</taxon>
        <taxon>Pleocyemata</taxon>
        <taxon>Brachyura</taxon>
        <taxon>Eubrachyura</taxon>
        <taxon>Portunoidea</taxon>
        <taxon>Portunidae</taxon>
        <taxon>Portuninae</taxon>
        <taxon>Portunus</taxon>
    </lineage>
</organism>